<evidence type="ECO:0000313" key="2">
    <source>
        <dbReference type="EMBL" id="CEA14319.1"/>
    </source>
</evidence>
<evidence type="ECO:0000259" key="1">
    <source>
        <dbReference type="Pfam" id="PF00534"/>
    </source>
</evidence>
<dbReference type="SUPFAM" id="SSF53756">
    <property type="entry name" value="UDP-Glycosyltransferase/glycogen phosphorylase"/>
    <property type="match status" value="1"/>
</dbReference>
<dbReference type="CDD" id="cd03801">
    <property type="entry name" value="GT4_PimA-like"/>
    <property type="match status" value="1"/>
</dbReference>
<name>A0A090I4T2_METFO</name>
<dbReference type="EMBL" id="LN515531">
    <property type="protein sequence ID" value="CEA14319.1"/>
    <property type="molecule type" value="Genomic_DNA"/>
</dbReference>
<dbReference type="KEGG" id="mfi:DSM1535_1995"/>
<sequence>MNRDNVKIGIYAPDLSAYGGGEKYICKIAEILAEKNDVEFIVFEKPNVEELESRLNVDLQGVNIRKFELNYFVKVLHLHQHVKAFLLKKITKQYDIFINQDINTVIPANSSKNFYICQIPPTNIKRSIFERVMARTFFDQNLKTYDKIVVYSTFVKKWVEKYFDNKIEILNPPVDIEKFHPGPKENKIVSVGRFFTGAHSKKQLDMIKIFKELYDNNKSVKNWEYHLAGGVGDIPENKEYLRLCQEESKGYPIHFHVNTSLENLIDLYSRSKIFWHATGFNEDENKNPEIMEHFGITTGEAMSAGCVPVVINKGGQPEIVRDGVDGFVWNDSRELKEITLKLITDEYLLKEKSYAAIMRIKEFGMDNFVNNTKKLFNFKE</sequence>
<dbReference type="InterPro" id="IPR001296">
    <property type="entry name" value="Glyco_trans_1"/>
</dbReference>
<dbReference type="PANTHER" id="PTHR12526">
    <property type="entry name" value="GLYCOSYLTRANSFERASE"/>
    <property type="match status" value="1"/>
</dbReference>
<feature type="domain" description="Glycosyl transferase family 1" evidence="1">
    <location>
        <begin position="179"/>
        <end position="350"/>
    </location>
</feature>
<accession>A0A090I4T2</accession>
<dbReference type="GO" id="GO:0016757">
    <property type="term" value="F:glycosyltransferase activity"/>
    <property type="evidence" value="ECO:0007669"/>
    <property type="project" value="InterPro"/>
</dbReference>
<dbReference type="PATRIC" id="fig|2162.9.peg.2056"/>
<dbReference type="Gene3D" id="3.40.50.2000">
    <property type="entry name" value="Glycogen Phosphorylase B"/>
    <property type="match status" value="2"/>
</dbReference>
<organism evidence="2">
    <name type="scientific">Methanobacterium formicicum</name>
    <dbReference type="NCBI Taxonomy" id="2162"/>
    <lineage>
        <taxon>Archaea</taxon>
        <taxon>Methanobacteriati</taxon>
        <taxon>Methanobacteriota</taxon>
        <taxon>Methanomada group</taxon>
        <taxon>Methanobacteria</taxon>
        <taxon>Methanobacteriales</taxon>
        <taxon>Methanobacteriaceae</taxon>
        <taxon>Methanobacterium</taxon>
    </lineage>
</organism>
<reference evidence="2" key="1">
    <citation type="submission" date="2014-08" db="EMBL/GenBank/DDBJ databases">
        <authorList>
            <person name="Wibberg D."/>
        </authorList>
    </citation>
    <scope>NUCLEOTIDE SEQUENCE</scope>
</reference>
<dbReference type="AlphaFoldDB" id="A0A090I4T2"/>
<proteinExistence type="predicted"/>
<dbReference type="PANTHER" id="PTHR12526:SF630">
    <property type="entry name" value="GLYCOSYLTRANSFERASE"/>
    <property type="match status" value="1"/>
</dbReference>
<dbReference type="Pfam" id="PF00534">
    <property type="entry name" value="Glycos_transf_1"/>
    <property type="match status" value="1"/>
</dbReference>
<protein>
    <recommendedName>
        <fullName evidence="1">Glycosyl transferase family 1 domain-containing protein</fullName>
    </recommendedName>
</protein>
<gene>
    <name evidence="2" type="ORF">DSM1535_1995</name>
</gene>